<dbReference type="PANTHER" id="PTHR41677:SF1">
    <property type="entry name" value="FE2OG DIOXYGENASE DOMAIN-CONTAINING PROTEIN"/>
    <property type="match status" value="1"/>
</dbReference>
<dbReference type="EMBL" id="AP012057">
    <property type="protein sequence ID" value="BAN02422.1"/>
    <property type="molecule type" value="Genomic_DNA"/>
</dbReference>
<gene>
    <name evidence="1" type="ORF">YM304_21080</name>
</gene>
<evidence type="ECO:0000313" key="2">
    <source>
        <dbReference type="Proteomes" id="UP000011863"/>
    </source>
</evidence>
<name>A0A6C7E8R7_ILUCY</name>
<accession>A0A6C7E8R7</accession>
<dbReference type="PANTHER" id="PTHR41677">
    <property type="entry name" value="YALI0B19030P"/>
    <property type="match status" value="1"/>
</dbReference>
<evidence type="ECO:0008006" key="3">
    <source>
        <dbReference type="Google" id="ProtNLM"/>
    </source>
</evidence>
<protein>
    <recommendedName>
        <fullName evidence="3">Fe2OG dioxygenase domain-containing protein</fullName>
    </recommendedName>
</protein>
<dbReference type="KEGG" id="aym:YM304_21080"/>
<proteinExistence type="predicted"/>
<dbReference type="SUPFAM" id="SSF51197">
    <property type="entry name" value="Clavaminate synthase-like"/>
    <property type="match status" value="1"/>
</dbReference>
<dbReference type="AlphaFoldDB" id="A0A6C7E8R7"/>
<reference evidence="1 2" key="1">
    <citation type="journal article" date="2013" name="Int. J. Syst. Evol. Microbiol.">
        <title>Ilumatobacter nonamiense sp. nov. and Ilumatobacter coccineum sp. nov., isolated from seashore sand.</title>
        <authorList>
            <person name="Matsumoto A."/>
            <person name="Kasai H."/>
            <person name="Matsuo Y."/>
            <person name="Shizuri Y."/>
            <person name="Ichikawa N."/>
            <person name="Fujita N."/>
            <person name="Omura S."/>
            <person name="Takahashi Y."/>
        </authorList>
    </citation>
    <scope>NUCLEOTIDE SEQUENCE [LARGE SCALE GENOMIC DNA]</scope>
    <source>
        <strain evidence="2">NBRC 103263 / KCTC 29153 / YM16-304</strain>
    </source>
</reference>
<evidence type="ECO:0000313" key="1">
    <source>
        <dbReference type="EMBL" id="BAN02422.1"/>
    </source>
</evidence>
<organism evidence="1 2">
    <name type="scientific">Ilumatobacter coccineus (strain NBRC 103263 / KCTC 29153 / YM16-304)</name>
    <dbReference type="NCBI Taxonomy" id="1313172"/>
    <lineage>
        <taxon>Bacteria</taxon>
        <taxon>Bacillati</taxon>
        <taxon>Actinomycetota</taxon>
        <taxon>Acidimicrobiia</taxon>
        <taxon>Acidimicrobiales</taxon>
        <taxon>Ilumatobacteraceae</taxon>
        <taxon>Ilumatobacter</taxon>
    </lineage>
</organism>
<keyword evidence="2" id="KW-1185">Reference proteome</keyword>
<dbReference type="Proteomes" id="UP000011863">
    <property type="component" value="Chromosome"/>
</dbReference>
<sequence>MSWVMSATTKPTAQVAVPFPSELPPGYAWFDDEPVFDPERHLRLEQPAEITTLADLGYGPDDIAGKATTIAASSPFRVLSDEGAEVMLAVARRLRAFCRPAGDRIERTVRGGCYRSKWLRDLCISPEVTQHFADIYGTSIAPHPMPVHLGHINYEPSRIEAAVDKWHHDTIPLDYVMMVTDPAVTPGGRFEYFLGTKAEAAAMRARGETPPAERIVAPEFPGPGPGSVIALHGDMVVHRGGPLTELAERITMVNAFVSADASLDAQSRNRDLIGVDDPQTLYSEWARAVAWRSRDRLDAIVASAGFDGDVESVATQLEFAIDDVRTAIDEMRSGGGVIEHYE</sequence>